<accession>A0A9D1AEH6</accession>
<dbReference type="AlphaFoldDB" id="A0A9D1AEH6"/>
<evidence type="ECO:0000313" key="2">
    <source>
        <dbReference type="Proteomes" id="UP000824179"/>
    </source>
</evidence>
<proteinExistence type="predicted"/>
<comment type="caution">
    <text evidence="1">The sequence shown here is derived from an EMBL/GenBank/DDBJ whole genome shotgun (WGS) entry which is preliminary data.</text>
</comment>
<organism evidence="1 2">
    <name type="scientific">Candidatus Coproplasma stercoripullorum</name>
    <dbReference type="NCBI Taxonomy" id="2840751"/>
    <lineage>
        <taxon>Bacteria</taxon>
        <taxon>Bacillati</taxon>
        <taxon>Bacillota</taxon>
        <taxon>Clostridia</taxon>
        <taxon>Eubacteriales</taxon>
        <taxon>Candidatus Coproplasma</taxon>
    </lineage>
</organism>
<evidence type="ECO:0000313" key="1">
    <source>
        <dbReference type="EMBL" id="HIR38977.1"/>
    </source>
</evidence>
<reference evidence="1" key="2">
    <citation type="journal article" date="2021" name="PeerJ">
        <title>Extensive microbial diversity within the chicken gut microbiome revealed by metagenomics and culture.</title>
        <authorList>
            <person name="Gilroy R."/>
            <person name="Ravi A."/>
            <person name="Getino M."/>
            <person name="Pursley I."/>
            <person name="Horton D.L."/>
            <person name="Alikhan N.F."/>
            <person name="Baker D."/>
            <person name="Gharbi K."/>
            <person name="Hall N."/>
            <person name="Watson M."/>
            <person name="Adriaenssens E.M."/>
            <person name="Foster-Nyarko E."/>
            <person name="Jarju S."/>
            <person name="Secka A."/>
            <person name="Antonio M."/>
            <person name="Oren A."/>
            <person name="Chaudhuri R.R."/>
            <person name="La Ragione R."/>
            <person name="Hildebrand F."/>
            <person name="Pallen M.J."/>
        </authorList>
    </citation>
    <scope>NUCLEOTIDE SEQUENCE</scope>
    <source>
        <strain evidence="1">ChiW25-3613</strain>
    </source>
</reference>
<protein>
    <submittedName>
        <fullName evidence="1">Uncharacterized protein</fullName>
    </submittedName>
</protein>
<name>A0A9D1AEH6_9FIRM</name>
<reference evidence="1" key="1">
    <citation type="submission" date="2020-10" db="EMBL/GenBank/DDBJ databases">
        <authorList>
            <person name="Gilroy R."/>
        </authorList>
    </citation>
    <scope>NUCLEOTIDE SEQUENCE</scope>
    <source>
        <strain evidence="1">ChiW25-3613</strain>
    </source>
</reference>
<sequence>METIKGLARQAKQRLKNNFWENCKTNLKQGELQAKNLGLNENKVKSYIGVKVQREIKGQTPDEFYLKVKNMLDEYGEVSDAIGRLTDRDYYATLSYEEKQRYNLELSTKYLEALERYRKEKEMPL</sequence>
<dbReference type="Proteomes" id="UP000824179">
    <property type="component" value="Unassembled WGS sequence"/>
</dbReference>
<dbReference type="EMBL" id="DVHB01000025">
    <property type="protein sequence ID" value="HIR38977.1"/>
    <property type="molecule type" value="Genomic_DNA"/>
</dbReference>
<gene>
    <name evidence="1" type="ORF">IAB90_01210</name>
</gene>